<organism evidence="12 13">
    <name type="scientific">Tahibacter harae</name>
    <dbReference type="NCBI Taxonomy" id="2963937"/>
    <lineage>
        <taxon>Bacteria</taxon>
        <taxon>Pseudomonadati</taxon>
        <taxon>Pseudomonadota</taxon>
        <taxon>Gammaproteobacteria</taxon>
        <taxon>Lysobacterales</taxon>
        <taxon>Rhodanobacteraceae</taxon>
        <taxon>Tahibacter</taxon>
    </lineage>
</organism>
<evidence type="ECO:0000256" key="3">
    <source>
        <dbReference type="ARBA" id="ARBA00022475"/>
    </source>
</evidence>
<comment type="similarity">
    <text evidence="9">Belongs to the GSP H family.</text>
</comment>
<accession>A0ABT1QS15</accession>
<keyword evidence="5" id="KW-0997">Cell inner membrane</keyword>
<comment type="caution">
    <text evidence="12">The sequence shown here is derived from an EMBL/GenBank/DDBJ whole genome shotgun (WGS) entry which is preliminary data.</text>
</comment>
<evidence type="ECO:0000313" key="12">
    <source>
        <dbReference type="EMBL" id="MCQ4165095.1"/>
    </source>
</evidence>
<name>A0ABT1QS15_9GAMM</name>
<dbReference type="InterPro" id="IPR012902">
    <property type="entry name" value="N_methyl_site"/>
</dbReference>
<evidence type="ECO:0000256" key="6">
    <source>
        <dbReference type="ARBA" id="ARBA00022692"/>
    </source>
</evidence>
<evidence type="ECO:0000256" key="2">
    <source>
        <dbReference type="ARBA" id="ARBA00021549"/>
    </source>
</evidence>
<keyword evidence="7" id="KW-1133">Transmembrane helix</keyword>
<dbReference type="NCBIfam" id="TIGR02532">
    <property type="entry name" value="IV_pilin_GFxxxE"/>
    <property type="match status" value="1"/>
</dbReference>
<dbReference type="Gene3D" id="3.55.40.10">
    <property type="entry name" value="minor pseudopilin epsh domain"/>
    <property type="match status" value="1"/>
</dbReference>
<keyword evidence="4" id="KW-0488">Methylation</keyword>
<evidence type="ECO:0000256" key="9">
    <source>
        <dbReference type="ARBA" id="ARBA00025772"/>
    </source>
</evidence>
<evidence type="ECO:0000256" key="5">
    <source>
        <dbReference type="ARBA" id="ARBA00022519"/>
    </source>
</evidence>
<dbReference type="Pfam" id="PF12019">
    <property type="entry name" value="GspH"/>
    <property type="match status" value="1"/>
</dbReference>
<keyword evidence="3" id="KW-1003">Cell membrane</keyword>
<keyword evidence="8" id="KW-0472">Membrane</keyword>
<evidence type="ECO:0000256" key="8">
    <source>
        <dbReference type="ARBA" id="ARBA00023136"/>
    </source>
</evidence>
<dbReference type="InterPro" id="IPR045584">
    <property type="entry name" value="Pilin-like"/>
</dbReference>
<evidence type="ECO:0000313" key="13">
    <source>
        <dbReference type="Proteomes" id="UP001165498"/>
    </source>
</evidence>
<proteinExistence type="inferred from homology"/>
<reference evidence="12" key="1">
    <citation type="submission" date="2022-07" db="EMBL/GenBank/DDBJ databases">
        <title>Tahibacter sp., a new gammaproteobacterium isolated from the silt sample collected at pig farm.</title>
        <authorList>
            <person name="Chen H."/>
        </authorList>
    </citation>
    <scope>NUCLEOTIDE SEQUENCE</scope>
    <source>
        <strain evidence="12">P2K</strain>
    </source>
</reference>
<evidence type="ECO:0000256" key="1">
    <source>
        <dbReference type="ARBA" id="ARBA00004377"/>
    </source>
</evidence>
<gene>
    <name evidence="12" type="ORF">NM961_10280</name>
</gene>
<dbReference type="InterPro" id="IPR022346">
    <property type="entry name" value="T2SS_GspH"/>
</dbReference>
<dbReference type="EMBL" id="JANFQO010000008">
    <property type="protein sequence ID" value="MCQ4165095.1"/>
    <property type="molecule type" value="Genomic_DNA"/>
</dbReference>
<dbReference type="SUPFAM" id="SSF54523">
    <property type="entry name" value="Pili subunits"/>
    <property type="match status" value="1"/>
</dbReference>
<sequence length="186" mass="19825">MPCSARPHGFSLLELLFVLIIAATLVCLGLPALGDALARTQLSSGVNQWMTTLAHARGNAVSRSNNVVVCPAEAGNCVVSSHWHRGWIMFEDRNRNAEYDPDESLLLQGGHDDSLRVVSSNGRQRVRYRPDGTAEGTNLTLTLCGRRGAAYARTIVLNNAGRARSGRATPEQAAAACAAPSYHGGS</sequence>
<dbReference type="Proteomes" id="UP001165498">
    <property type="component" value="Unassembled WGS sequence"/>
</dbReference>
<feature type="domain" description="General secretion pathway GspH" evidence="11">
    <location>
        <begin position="46"/>
        <end position="161"/>
    </location>
</feature>
<dbReference type="RefSeq" id="WP_255914154.1">
    <property type="nucleotide sequence ID" value="NZ_JANFQO010000008.1"/>
</dbReference>
<evidence type="ECO:0000256" key="4">
    <source>
        <dbReference type="ARBA" id="ARBA00022481"/>
    </source>
</evidence>
<keyword evidence="13" id="KW-1185">Reference proteome</keyword>
<evidence type="ECO:0000259" key="11">
    <source>
        <dbReference type="Pfam" id="PF12019"/>
    </source>
</evidence>
<comment type="subcellular location">
    <subcellularLocation>
        <location evidence="1">Cell inner membrane</location>
        <topology evidence="1">Single-pass membrane protein</topology>
    </subcellularLocation>
</comment>
<evidence type="ECO:0000256" key="10">
    <source>
        <dbReference type="ARBA" id="ARBA00030775"/>
    </source>
</evidence>
<evidence type="ECO:0000256" key="7">
    <source>
        <dbReference type="ARBA" id="ARBA00022989"/>
    </source>
</evidence>
<keyword evidence="6" id="KW-0812">Transmembrane</keyword>
<protein>
    <recommendedName>
        <fullName evidence="2">Type II secretion system protein H</fullName>
    </recommendedName>
    <alternativeName>
        <fullName evidence="10">General secretion pathway protein H</fullName>
    </alternativeName>
</protein>